<reference evidence="2" key="1">
    <citation type="journal article" date="2023" name="Science">
        <title>Genome structures resolve the early diversification of teleost fishes.</title>
        <authorList>
            <person name="Parey E."/>
            <person name="Louis A."/>
            <person name="Montfort J."/>
            <person name="Bouchez O."/>
            <person name="Roques C."/>
            <person name="Iampietro C."/>
            <person name="Lluch J."/>
            <person name="Castinel A."/>
            <person name="Donnadieu C."/>
            <person name="Desvignes T."/>
            <person name="Floi Bucao C."/>
            <person name="Jouanno E."/>
            <person name="Wen M."/>
            <person name="Mejri S."/>
            <person name="Dirks R."/>
            <person name="Jansen H."/>
            <person name="Henkel C."/>
            <person name="Chen W.J."/>
            <person name="Zahm M."/>
            <person name="Cabau C."/>
            <person name="Klopp C."/>
            <person name="Thompson A.W."/>
            <person name="Robinson-Rechavi M."/>
            <person name="Braasch I."/>
            <person name="Lecointre G."/>
            <person name="Bobe J."/>
            <person name="Postlethwait J.H."/>
            <person name="Berthelot C."/>
            <person name="Roest Crollius H."/>
            <person name="Guiguen Y."/>
        </authorList>
    </citation>
    <scope>NUCLEOTIDE SEQUENCE</scope>
    <source>
        <strain evidence="2">NC1722</strain>
    </source>
</reference>
<organism evidence="2 3">
    <name type="scientific">Aldrovandia affinis</name>
    <dbReference type="NCBI Taxonomy" id="143900"/>
    <lineage>
        <taxon>Eukaryota</taxon>
        <taxon>Metazoa</taxon>
        <taxon>Chordata</taxon>
        <taxon>Craniata</taxon>
        <taxon>Vertebrata</taxon>
        <taxon>Euteleostomi</taxon>
        <taxon>Actinopterygii</taxon>
        <taxon>Neopterygii</taxon>
        <taxon>Teleostei</taxon>
        <taxon>Notacanthiformes</taxon>
        <taxon>Halosauridae</taxon>
        <taxon>Aldrovandia</taxon>
    </lineage>
</organism>
<feature type="region of interest" description="Disordered" evidence="1">
    <location>
        <begin position="1"/>
        <end position="99"/>
    </location>
</feature>
<proteinExistence type="predicted"/>
<gene>
    <name evidence="2" type="ORF">AAFF_G00007270</name>
</gene>
<name>A0AAD7T5Y5_9TELE</name>
<dbReference type="AlphaFoldDB" id="A0AAD7T5Y5"/>
<evidence type="ECO:0000313" key="2">
    <source>
        <dbReference type="EMBL" id="KAJ8415029.1"/>
    </source>
</evidence>
<accession>A0AAD7T5Y5</accession>
<protein>
    <submittedName>
        <fullName evidence="2">Uncharacterized protein</fullName>
    </submittedName>
</protein>
<sequence length="99" mass="10902">MSQSRAFKICPDCARATPEPGPRSWRPATRGANKARLHLRNARRRHPKRRFGPSPGLAAARPKESRFLPPSGGVGTKRGLVAGTCPPLQNWQPENRGEL</sequence>
<evidence type="ECO:0000313" key="3">
    <source>
        <dbReference type="Proteomes" id="UP001221898"/>
    </source>
</evidence>
<dbReference type="EMBL" id="JAINUG010000010">
    <property type="protein sequence ID" value="KAJ8415029.1"/>
    <property type="molecule type" value="Genomic_DNA"/>
</dbReference>
<dbReference type="Proteomes" id="UP001221898">
    <property type="component" value="Unassembled WGS sequence"/>
</dbReference>
<keyword evidence="3" id="KW-1185">Reference proteome</keyword>
<comment type="caution">
    <text evidence="2">The sequence shown here is derived from an EMBL/GenBank/DDBJ whole genome shotgun (WGS) entry which is preliminary data.</text>
</comment>
<evidence type="ECO:0000256" key="1">
    <source>
        <dbReference type="SAM" id="MobiDB-lite"/>
    </source>
</evidence>
<feature type="compositionally biased region" description="Basic residues" evidence="1">
    <location>
        <begin position="33"/>
        <end position="51"/>
    </location>
</feature>